<dbReference type="GO" id="GO:0048846">
    <property type="term" value="P:axon extension involved in axon guidance"/>
    <property type="evidence" value="ECO:0007669"/>
    <property type="project" value="UniProtKB-ARBA"/>
</dbReference>
<evidence type="ECO:0000256" key="6">
    <source>
        <dbReference type="ARBA" id="ARBA00022753"/>
    </source>
</evidence>
<evidence type="ECO:0000256" key="10">
    <source>
        <dbReference type="ARBA" id="ARBA00023288"/>
    </source>
</evidence>
<dbReference type="NCBIfam" id="TIGR00231">
    <property type="entry name" value="small_GTP"/>
    <property type="match status" value="1"/>
</dbReference>
<keyword evidence="11" id="KW-0636">Prenylation</keyword>
<keyword evidence="4" id="KW-0488">Methylation</keyword>
<keyword evidence="7" id="KW-0653">Protein transport</keyword>
<dbReference type="InterPro" id="IPR008883">
    <property type="entry name" value="UEV_N"/>
</dbReference>
<dbReference type="InterPro" id="IPR027417">
    <property type="entry name" value="P-loop_NTPase"/>
</dbReference>
<dbReference type="AlphaFoldDB" id="A0A2A6CBF6"/>
<dbReference type="GO" id="GO:0005768">
    <property type="term" value="C:endosome"/>
    <property type="evidence" value="ECO:0007669"/>
    <property type="project" value="UniProtKB-SubCell"/>
</dbReference>
<dbReference type="GO" id="GO:0005886">
    <property type="term" value="C:plasma membrane"/>
    <property type="evidence" value="ECO:0000318"/>
    <property type="project" value="GO_Central"/>
</dbReference>
<dbReference type="Proteomes" id="UP000005239">
    <property type="component" value="Unassembled WGS sequence"/>
</dbReference>
<proteinExistence type="inferred from homology"/>
<evidence type="ECO:0000313" key="13">
    <source>
        <dbReference type="EnsemblMetazoa" id="PPA07572.1"/>
    </source>
</evidence>
<dbReference type="PROSITE" id="PS51322">
    <property type="entry name" value="UEV"/>
    <property type="match status" value="1"/>
</dbReference>
<name>A0A2A6CBF6_PRIPA</name>
<keyword evidence="3" id="KW-0813">Transport</keyword>
<dbReference type="InterPro" id="IPR005225">
    <property type="entry name" value="Small_GTP-bd"/>
</dbReference>
<dbReference type="InterPro" id="IPR003578">
    <property type="entry name" value="Small_GTPase_Rho"/>
</dbReference>
<dbReference type="CDD" id="cd11685">
    <property type="entry name" value="UEV_TSG101-like"/>
    <property type="match status" value="1"/>
</dbReference>
<dbReference type="PROSITE" id="PS51312">
    <property type="entry name" value="SB"/>
    <property type="match status" value="1"/>
</dbReference>
<dbReference type="GO" id="GO:0042995">
    <property type="term" value="C:cell projection"/>
    <property type="evidence" value="ECO:0000318"/>
    <property type="project" value="GO_Central"/>
</dbReference>
<accession>A0A2A6CBF6</accession>
<keyword evidence="6" id="KW-0967">Endosome</keyword>
<keyword evidence="14" id="KW-1185">Reference proteome</keyword>
<dbReference type="CDD" id="cd01871">
    <property type="entry name" value="Rac1_like"/>
    <property type="match status" value="1"/>
</dbReference>
<evidence type="ECO:0000256" key="2">
    <source>
        <dbReference type="ARBA" id="ARBA00009594"/>
    </source>
</evidence>
<dbReference type="GO" id="GO:0005525">
    <property type="term" value="F:GTP binding"/>
    <property type="evidence" value="ECO:0000318"/>
    <property type="project" value="GO_Central"/>
</dbReference>
<dbReference type="Pfam" id="PF05743">
    <property type="entry name" value="UEV"/>
    <property type="match status" value="1"/>
</dbReference>
<gene>
    <name evidence="13" type="primary">WBGene00097126</name>
</gene>
<organism evidence="13 14">
    <name type="scientific">Pristionchus pacificus</name>
    <name type="common">Parasitic nematode worm</name>
    <dbReference type="NCBI Taxonomy" id="54126"/>
    <lineage>
        <taxon>Eukaryota</taxon>
        <taxon>Metazoa</taxon>
        <taxon>Ecdysozoa</taxon>
        <taxon>Nematoda</taxon>
        <taxon>Chromadorea</taxon>
        <taxon>Rhabditida</taxon>
        <taxon>Rhabditina</taxon>
        <taxon>Diplogasteromorpha</taxon>
        <taxon>Diplogasteroidea</taxon>
        <taxon>Neodiplogasteridae</taxon>
        <taxon>Pristionchus</taxon>
    </lineage>
</organism>
<dbReference type="SUPFAM" id="SSF52540">
    <property type="entry name" value="P-loop containing nucleoside triphosphate hydrolases"/>
    <property type="match status" value="1"/>
</dbReference>
<evidence type="ECO:0000256" key="3">
    <source>
        <dbReference type="ARBA" id="ARBA00022448"/>
    </source>
</evidence>
<dbReference type="PROSITE" id="PS51421">
    <property type="entry name" value="RAS"/>
    <property type="match status" value="1"/>
</dbReference>
<dbReference type="SUPFAM" id="SSF54495">
    <property type="entry name" value="UBC-like"/>
    <property type="match status" value="1"/>
</dbReference>
<evidence type="ECO:0000256" key="12">
    <source>
        <dbReference type="SAM" id="MobiDB-lite"/>
    </source>
</evidence>
<dbReference type="SUPFAM" id="SSF140111">
    <property type="entry name" value="Endosomal sorting complex assembly domain"/>
    <property type="match status" value="1"/>
</dbReference>
<evidence type="ECO:0000256" key="8">
    <source>
        <dbReference type="ARBA" id="ARBA00023054"/>
    </source>
</evidence>
<dbReference type="GO" id="GO:0008045">
    <property type="term" value="P:motor neuron axon guidance"/>
    <property type="evidence" value="ECO:0000318"/>
    <property type="project" value="GO_Central"/>
</dbReference>
<dbReference type="EnsemblMetazoa" id="PPA07572.1">
    <property type="protein sequence ID" value="PPA07572.1"/>
    <property type="gene ID" value="WBGene00097126"/>
</dbReference>
<dbReference type="GO" id="GO:0003924">
    <property type="term" value="F:GTPase activity"/>
    <property type="evidence" value="ECO:0000318"/>
    <property type="project" value="GO_Central"/>
</dbReference>
<evidence type="ECO:0000313" key="14">
    <source>
        <dbReference type="Proteomes" id="UP000005239"/>
    </source>
</evidence>
<evidence type="ECO:0000256" key="4">
    <source>
        <dbReference type="ARBA" id="ARBA00022481"/>
    </source>
</evidence>
<dbReference type="GO" id="GO:0060326">
    <property type="term" value="P:cell chemotaxis"/>
    <property type="evidence" value="ECO:0000318"/>
    <property type="project" value="GO_Central"/>
</dbReference>
<dbReference type="Gene3D" id="3.10.110.10">
    <property type="entry name" value="Ubiquitin Conjugating Enzyme"/>
    <property type="match status" value="1"/>
</dbReference>
<dbReference type="InterPro" id="IPR016135">
    <property type="entry name" value="UBQ-conjugating_enzyme/RWD"/>
</dbReference>
<dbReference type="GO" id="GO:0005856">
    <property type="term" value="C:cytoskeleton"/>
    <property type="evidence" value="ECO:0000318"/>
    <property type="project" value="GO_Central"/>
</dbReference>
<dbReference type="PRINTS" id="PR00449">
    <property type="entry name" value="RASTRNSFRMNG"/>
</dbReference>
<dbReference type="PANTHER" id="PTHR24072">
    <property type="entry name" value="RHO FAMILY GTPASE"/>
    <property type="match status" value="1"/>
</dbReference>
<feature type="compositionally biased region" description="Pro residues" evidence="12">
    <location>
        <begin position="187"/>
        <end position="198"/>
    </location>
</feature>
<reference evidence="14" key="1">
    <citation type="journal article" date="2008" name="Nat. Genet.">
        <title>The Pristionchus pacificus genome provides a unique perspective on nematode lifestyle and parasitism.</title>
        <authorList>
            <person name="Dieterich C."/>
            <person name="Clifton S.W."/>
            <person name="Schuster L.N."/>
            <person name="Chinwalla A."/>
            <person name="Delehaunty K."/>
            <person name="Dinkelacker I."/>
            <person name="Fulton L."/>
            <person name="Fulton R."/>
            <person name="Godfrey J."/>
            <person name="Minx P."/>
            <person name="Mitreva M."/>
            <person name="Roeseler W."/>
            <person name="Tian H."/>
            <person name="Witte H."/>
            <person name="Yang S.P."/>
            <person name="Wilson R.K."/>
            <person name="Sommer R.J."/>
        </authorList>
    </citation>
    <scope>NUCLEOTIDE SEQUENCE [LARGE SCALE GENOMIC DNA]</scope>
    <source>
        <strain evidence="14">PS312</strain>
    </source>
</reference>
<dbReference type="SMART" id="SM00174">
    <property type="entry name" value="RHO"/>
    <property type="match status" value="1"/>
</dbReference>
<dbReference type="GO" id="GO:0016601">
    <property type="term" value="P:Rac protein signal transduction"/>
    <property type="evidence" value="ECO:0000318"/>
    <property type="project" value="GO_Central"/>
</dbReference>
<dbReference type="GO" id="GO:0015031">
    <property type="term" value="P:protein transport"/>
    <property type="evidence" value="ECO:0007669"/>
    <property type="project" value="UniProtKB-UniRule"/>
</dbReference>
<dbReference type="GO" id="GO:0031410">
    <property type="term" value="C:cytoplasmic vesicle"/>
    <property type="evidence" value="ECO:0000318"/>
    <property type="project" value="GO_Central"/>
</dbReference>
<dbReference type="InterPro" id="IPR037202">
    <property type="entry name" value="ESCRT_assembly_dom"/>
</dbReference>
<dbReference type="InterPro" id="IPR017916">
    <property type="entry name" value="SB_dom"/>
</dbReference>
<dbReference type="GO" id="GO:0007015">
    <property type="term" value="P:actin filament organization"/>
    <property type="evidence" value="ECO:0000318"/>
    <property type="project" value="GO_Central"/>
</dbReference>
<evidence type="ECO:0000256" key="7">
    <source>
        <dbReference type="ARBA" id="ARBA00022927"/>
    </source>
</evidence>
<comment type="subcellular location">
    <subcellularLocation>
        <location evidence="1">Endosome</location>
    </subcellularLocation>
</comment>
<dbReference type="Gene3D" id="6.10.140.820">
    <property type="match status" value="1"/>
</dbReference>
<evidence type="ECO:0000256" key="1">
    <source>
        <dbReference type="ARBA" id="ARBA00004177"/>
    </source>
</evidence>
<evidence type="ECO:0000256" key="5">
    <source>
        <dbReference type="ARBA" id="ARBA00022741"/>
    </source>
</evidence>
<dbReference type="Gene3D" id="3.40.50.300">
    <property type="entry name" value="P-loop containing nucleotide triphosphate hydrolases"/>
    <property type="match status" value="1"/>
</dbReference>
<dbReference type="InterPro" id="IPR001806">
    <property type="entry name" value="Small_GTPase"/>
</dbReference>
<evidence type="ECO:0000256" key="11">
    <source>
        <dbReference type="ARBA" id="ARBA00023289"/>
    </source>
</evidence>
<keyword evidence="10" id="KW-0449">Lipoprotein</keyword>
<keyword evidence="5" id="KW-0547">Nucleotide-binding</keyword>
<comment type="similarity">
    <text evidence="2">Belongs to the ubiquitin-conjugating enzyme family. UEV subfamily.</text>
</comment>
<protein>
    <submittedName>
        <fullName evidence="13">Tsg-101 protein</fullName>
    </submittedName>
</protein>
<accession>A0A8R1U615</accession>
<dbReference type="GO" id="GO:0033563">
    <property type="term" value="P:dorsal/ventral axon guidance"/>
    <property type="evidence" value="ECO:0007669"/>
    <property type="project" value="UniProtKB-ARBA"/>
</dbReference>
<dbReference type="GO" id="GO:0030031">
    <property type="term" value="P:cell projection assembly"/>
    <property type="evidence" value="ECO:0000318"/>
    <property type="project" value="GO_Central"/>
</dbReference>
<dbReference type="SMART" id="SM00175">
    <property type="entry name" value="RAB"/>
    <property type="match status" value="1"/>
</dbReference>
<dbReference type="PROSITE" id="PS51420">
    <property type="entry name" value="RHO"/>
    <property type="match status" value="1"/>
</dbReference>
<dbReference type="GO" id="GO:0007163">
    <property type="term" value="P:establishment or maintenance of cell polarity"/>
    <property type="evidence" value="ECO:0000318"/>
    <property type="project" value="GO_Central"/>
</dbReference>
<dbReference type="GO" id="GO:0008360">
    <property type="term" value="P:regulation of cell shape"/>
    <property type="evidence" value="ECO:0000318"/>
    <property type="project" value="GO_Central"/>
</dbReference>
<dbReference type="Pfam" id="PF00071">
    <property type="entry name" value="Ras"/>
    <property type="match status" value="1"/>
</dbReference>
<dbReference type="FunFam" id="3.40.50.300:FF:000088">
    <property type="entry name" value="Ras-related C3 botulinum toxin substrate 1"/>
    <property type="match status" value="1"/>
</dbReference>
<feature type="region of interest" description="Disordered" evidence="12">
    <location>
        <begin position="247"/>
        <end position="270"/>
    </location>
</feature>
<feature type="compositionally biased region" description="Low complexity" evidence="12">
    <location>
        <begin position="165"/>
        <end position="174"/>
    </location>
</feature>
<dbReference type="Gene3D" id="6.10.250.370">
    <property type="match status" value="1"/>
</dbReference>
<dbReference type="GO" id="GO:0019901">
    <property type="term" value="F:protein kinase binding"/>
    <property type="evidence" value="ECO:0000318"/>
    <property type="project" value="GO_Central"/>
</dbReference>
<feature type="compositionally biased region" description="Gly residues" evidence="12">
    <location>
        <begin position="213"/>
        <end position="222"/>
    </location>
</feature>
<dbReference type="Pfam" id="PF09454">
    <property type="entry name" value="Vps23_core"/>
    <property type="match status" value="1"/>
</dbReference>
<reference evidence="13" key="2">
    <citation type="submission" date="2022-06" db="UniProtKB">
        <authorList>
            <consortium name="EnsemblMetazoa"/>
        </authorList>
    </citation>
    <scope>IDENTIFICATION</scope>
    <source>
        <strain evidence="13">PS312</strain>
    </source>
</reference>
<keyword evidence="8" id="KW-0175">Coiled coil</keyword>
<dbReference type="GO" id="GO:0032956">
    <property type="term" value="P:regulation of actin cytoskeleton organization"/>
    <property type="evidence" value="ECO:0000318"/>
    <property type="project" value="GO_Central"/>
</dbReference>
<dbReference type="PROSITE" id="PS51419">
    <property type="entry name" value="RAB"/>
    <property type="match status" value="1"/>
</dbReference>
<evidence type="ECO:0000256" key="9">
    <source>
        <dbReference type="ARBA" id="ARBA00023134"/>
    </source>
</evidence>
<sequence length="637" mass="70271">MIPFHVIVTSDFLFKVMSGVDEHKIVRDLRAAGSKYVDSAKGDVMAVMRVYKDLKCDSELYMYPDGKKRQAFKLYGTIPVNYRGSIYNIPISIYLWDSHPYYAPICNVVPTATMIIKESEHVNKQGRVFLPYLNEWRFPGYDLYGLIQMMVMIFQERCPLFARPSGGSSSSSSSQAATPYSTHPSSMPTPYPTDPTPYPSQSGGANSTPYPTGSGGVPYPTGGGAAPYPTGAATPYPTSAAFPTPYPAMGSGYNPQSQPTRAAPPVPPPPSDAIRSSLITAVEEKLRNRLRDKLGTTYAEMASMRQTQAELKAGQQRLRVAIETLEKQSKELDGMIDGYSSKKSELDKALADVSTGDEPSIDEAIDASTPLERQLLDAYASDLACDDAYYVMGEALKNGSVPSSEYLRYIRDISRKQFVHRATMRKCRIALGLATTYTSGDPIDRGMQAIKCVVVGDGAVGKTCLLISYTTNAFPGEYIPTVFDNYSANVMIDGRPINLGLWDTAGQEDYDRLRPLSYPQTDVFLVCFSLVNPASFENVRAKWFPEVSHHCPNTPIILVGTKTDLRDDPETVARLRERRLTPISQTQGLAMAKEIRAVKYLECSALTQRGLKQVFDEAIRAVLCPPQKPKKKKCVIL</sequence>
<keyword evidence="9" id="KW-0342">GTP-binding</keyword>
<dbReference type="SMART" id="SM00173">
    <property type="entry name" value="RAS"/>
    <property type="match status" value="1"/>
</dbReference>
<dbReference type="GO" id="GO:0001764">
    <property type="term" value="P:neuron migration"/>
    <property type="evidence" value="ECO:0007669"/>
    <property type="project" value="UniProtKB-ARBA"/>
</dbReference>
<dbReference type="GO" id="GO:0030865">
    <property type="term" value="P:cortical cytoskeleton organization"/>
    <property type="evidence" value="ECO:0000318"/>
    <property type="project" value="GO_Central"/>
</dbReference>
<feature type="region of interest" description="Disordered" evidence="12">
    <location>
        <begin position="164"/>
        <end position="222"/>
    </location>
</feature>